<reference evidence="2 3" key="1">
    <citation type="submission" date="2020-05" db="EMBL/GenBank/DDBJ databases">
        <title>MicrobeNet Type strains.</title>
        <authorList>
            <person name="Nicholson A.C."/>
        </authorList>
    </citation>
    <scope>NUCLEOTIDE SEQUENCE [LARGE SCALE GENOMIC DNA]</scope>
    <source>
        <strain evidence="2 3">JCM 14282</strain>
    </source>
</reference>
<organism evidence="2 3">
    <name type="scientific">Microbacterium ulmi</name>
    <dbReference type="NCBI Taxonomy" id="179095"/>
    <lineage>
        <taxon>Bacteria</taxon>
        <taxon>Bacillati</taxon>
        <taxon>Actinomycetota</taxon>
        <taxon>Actinomycetes</taxon>
        <taxon>Micrococcales</taxon>
        <taxon>Microbacteriaceae</taxon>
        <taxon>Microbacterium</taxon>
    </lineage>
</organism>
<evidence type="ECO:0000313" key="3">
    <source>
        <dbReference type="Proteomes" id="UP000543598"/>
    </source>
</evidence>
<comment type="caution">
    <text evidence="2">The sequence shown here is derived from an EMBL/GenBank/DDBJ whole genome shotgun (WGS) entry which is preliminary data.</text>
</comment>
<feature type="transmembrane region" description="Helical" evidence="1">
    <location>
        <begin position="21"/>
        <end position="48"/>
    </location>
</feature>
<dbReference type="Proteomes" id="UP000543598">
    <property type="component" value="Unassembled WGS sequence"/>
</dbReference>
<name>A0A7Y2LXM0_9MICO</name>
<dbReference type="AlphaFoldDB" id="A0A7Y2LXM0"/>
<evidence type="ECO:0000256" key="1">
    <source>
        <dbReference type="SAM" id="Phobius"/>
    </source>
</evidence>
<sequence length="189" mass="18891">MTASEQAVYRRILHRETHSSRSLAAIVVASLTALVLVGAIAAVVGSLLNLRMRDALSTAVAAVVTAVDGRSLLIVAGAVGVVLAVALIALAVAPGRRARRGRIALRVAMLVDDGVLADAAADAVAARCEVARAQVVVTMARRRAAVTVVPISGVPVDAASAKAAAAETLAAVGFPTPTTAVVAAHGVIA</sequence>
<feature type="transmembrane region" description="Helical" evidence="1">
    <location>
        <begin position="72"/>
        <end position="93"/>
    </location>
</feature>
<dbReference type="EMBL" id="JABEMB010000002">
    <property type="protein sequence ID" value="NNH02715.1"/>
    <property type="molecule type" value="Genomic_DNA"/>
</dbReference>
<keyword evidence="1" id="KW-0472">Membrane</keyword>
<gene>
    <name evidence="2" type="ORF">HLA99_02415</name>
</gene>
<keyword evidence="3" id="KW-1185">Reference proteome</keyword>
<proteinExistence type="predicted"/>
<keyword evidence="1" id="KW-0812">Transmembrane</keyword>
<keyword evidence="1" id="KW-1133">Transmembrane helix</keyword>
<dbReference type="RefSeq" id="WP_167039962.1">
    <property type="nucleotide sequence ID" value="NZ_BAAANA010000003.1"/>
</dbReference>
<evidence type="ECO:0000313" key="2">
    <source>
        <dbReference type="EMBL" id="NNH02715.1"/>
    </source>
</evidence>
<accession>A0A7Y2LXM0</accession>
<protein>
    <submittedName>
        <fullName evidence="2">Uncharacterized protein</fullName>
    </submittedName>
</protein>